<dbReference type="EMBL" id="JAJAGO010000002">
    <property type="protein sequence ID" value="MCT2589443.1"/>
    <property type="molecule type" value="Genomic_DNA"/>
</dbReference>
<sequence>MAARKPPTERQRRLGAELRKMRERVGLSLTEAADMHRTDRTTVSNIESGRFGVSSDRVRVWAANYSCPDPDYVEALVEMARERRAALPNWWDEYRDVLVSAVLDLAELEHRAVALRAAQITHMPGLLQHEDYTRAIFEEAVPALAPEDFERKLTFRLRRSEVLDRPGAPQCTFIIHEAALRMRFGDRQVSRAQLAHVLEQSTRDNVAVRLLPFAAGGFPTAGGSTLYACGPVTQLDTVQTDTPVGSSFLHAETHLANYRAVLDRMEQRCLGPDGSRDFIRVAAKQL</sequence>
<dbReference type="RefSeq" id="WP_260216413.1">
    <property type="nucleotide sequence ID" value="NZ_JAJAGO010000002.1"/>
</dbReference>
<dbReference type="Proteomes" id="UP001156389">
    <property type="component" value="Unassembled WGS sequence"/>
</dbReference>
<evidence type="ECO:0000259" key="1">
    <source>
        <dbReference type="PROSITE" id="PS50943"/>
    </source>
</evidence>
<reference evidence="2 3" key="1">
    <citation type="submission" date="2021-10" db="EMBL/GenBank/DDBJ databases">
        <title>Streptomyces gossypii sp. nov., isolated from soil collected from cotton field.</title>
        <authorList>
            <person name="Ge X."/>
            <person name="Chen X."/>
            <person name="Liu W."/>
        </authorList>
    </citation>
    <scope>NUCLEOTIDE SEQUENCE [LARGE SCALE GENOMIC DNA]</scope>
    <source>
        <strain evidence="2 3">N2-109</strain>
    </source>
</reference>
<evidence type="ECO:0000313" key="3">
    <source>
        <dbReference type="Proteomes" id="UP001156389"/>
    </source>
</evidence>
<gene>
    <name evidence="2" type="ORF">LHJ74_05775</name>
</gene>
<dbReference type="InterPro" id="IPR043917">
    <property type="entry name" value="DUF5753"/>
</dbReference>
<dbReference type="Pfam" id="PF13560">
    <property type="entry name" value="HTH_31"/>
    <property type="match status" value="1"/>
</dbReference>
<dbReference type="Pfam" id="PF19054">
    <property type="entry name" value="DUF5753"/>
    <property type="match status" value="1"/>
</dbReference>
<feature type="domain" description="HTH cro/C1-type" evidence="1">
    <location>
        <begin position="18"/>
        <end position="73"/>
    </location>
</feature>
<accession>A0ABT2JNZ0</accession>
<keyword evidence="3" id="KW-1185">Reference proteome</keyword>
<protein>
    <submittedName>
        <fullName evidence="2">Scr1 family TA system antitoxin-like transcriptional regulator</fullName>
    </submittedName>
</protein>
<dbReference type="InterPro" id="IPR010982">
    <property type="entry name" value="Lambda_DNA-bd_dom_sf"/>
</dbReference>
<dbReference type="CDD" id="cd00093">
    <property type="entry name" value="HTH_XRE"/>
    <property type="match status" value="1"/>
</dbReference>
<dbReference type="PROSITE" id="PS50943">
    <property type="entry name" value="HTH_CROC1"/>
    <property type="match status" value="1"/>
</dbReference>
<comment type="caution">
    <text evidence="2">The sequence shown here is derived from an EMBL/GenBank/DDBJ whole genome shotgun (WGS) entry which is preliminary data.</text>
</comment>
<dbReference type="SMART" id="SM00530">
    <property type="entry name" value="HTH_XRE"/>
    <property type="match status" value="1"/>
</dbReference>
<dbReference type="Gene3D" id="1.10.260.40">
    <property type="entry name" value="lambda repressor-like DNA-binding domains"/>
    <property type="match status" value="1"/>
</dbReference>
<organism evidence="2 3">
    <name type="scientific">Streptomyces gossypii</name>
    <dbReference type="NCBI Taxonomy" id="2883101"/>
    <lineage>
        <taxon>Bacteria</taxon>
        <taxon>Bacillati</taxon>
        <taxon>Actinomycetota</taxon>
        <taxon>Actinomycetes</taxon>
        <taxon>Kitasatosporales</taxon>
        <taxon>Streptomycetaceae</taxon>
        <taxon>Streptomyces</taxon>
    </lineage>
</organism>
<dbReference type="SUPFAM" id="SSF47413">
    <property type="entry name" value="lambda repressor-like DNA-binding domains"/>
    <property type="match status" value="1"/>
</dbReference>
<name>A0ABT2JNZ0_9ACTN</name>
<evidence type="ECO:0000313" key="2">
    <source>
        <dbReference type="EMBL" id="MCT2589443.1"/>
    </source>
</evidence>
<proteinExistence type="predicted"/>
<dbReference type="InterPro" id="IPR001387">
    <property type="entry name" value="Cro/C1-type_HTH"/>
</dbReference>